<gene>
    <name evidence="10" type="ORF">CYFA0S_08e02828g</name>
</gene>
<keyword evidence="4" id="KW-0276">Fatty acid metabolism</keyword>
<dbReference type="InterPro" id="IPR042572">
    <property type="entry name" value="Carn_acyl_trans_N"/>
</dbReference>
<keyword evidence="6 7" id="KW-0012">Acyltransferase</keyword>
<dbReference type="GO" id="GO:0006631">
    <property type="term" value="P:fatty acid metabolic process"/>
    <property type="evidence" value="ECO:0007669"/>
    <property type="project" value="UniProtKB-KW"/>
</dbReference>
<evidence type="ECO:0000256" key="1">
    <source>
        <dbReference type="ARBA" id="ARBA00005232"/>
    </source>
</evidence>
<name>A0A061B4W3_CYBFA</name>
<proteinExistence type="inferred from homology"/>
<keyword evidence="2" id="KW-0813">Transport</keyword>
<dbReference type="SUPFAM" id="SSF52777">
    <property type="entry name" value="CoA-dependent acyltransferases"/>
    <property type="match status" value="2"/>
</dbReference>
<keyword evidence="5" id="KW-0443">Lipid metabolism</keyword>
<dbReference type="GO" id="GO:0004092">
    <property type="term" value="F:carnitine O-acetyltransferase activity"/>
    <property type="evidence" value="ECO:0007669"/>
    <property type="project" value="TreeGrafter"/>
</dbReference>
<evidence type="ECO:0000256" key="2">
    <source>
        <dbReference type="ARBA" id="ARBA00022448"/>
    </source>
</evidence>
<protein>
    <submittedName>
        <fullName evidence="10">CYFA0S08e02828g1_1</fullName>
    </submittedName>
</protein>
<keyword evidence="3 7" id="KW-0808">Transferase</keyword>
<evidence type="ECO:0000256" key="7">
    <source>
        <dbReference type="RuleBase" id="RU003801"/>
    </source>
</evidence>
<dbReference type="VEuPathDB" id="FungiDB:BON22_4932"/>
<dbReference type="PANTHER" id="PTHR22589:SF48">
    <property type="entry name" value="CARNITINE O-ACETYLTRANSFERASE YAT2"/>
    <property type="match status" value="1"/>
</dbReference>
<evidence type="ECO:0000313" key="10">
    <source>
        <dbReference type="EMBL" id="CDR42033.1"/>
    </source>
</evidence>
<evidence type="ECO:0000256" key="4">
    <source>
        <dbReference type="ARBA" id="ARBA00022832"/>
    </source>
</evidence>
<feature type="region of interest" description="Disordered" evidence="8">
    <location>
        <begin position="730"/>
        <end position="751"/>
    </location>
</feature>
<dbReference type="InterPro" id="IPR023213">
    <property type="entry name" value="CAT-like_dom_sf"/>
</dbReference>
<dbReference type="OrthoDB" id="240216at2759"/>
<dbReference type="Gene3D" id="1.10.275.20">
    <property type="entry name" value="Choline/Carnitine o-acyltransferase"/>
    <property type="match status" value="1"/>
</dbReference>
<evidence type="ECO:0000256" key="5">
    <source>
        <dbReference type="ARBA" id="ARBA00023098"/>
    </source>
</evidence>
<reference evidence="10" key="1">
    <citation type="journal article" date="2014" name="Genome Announc.">
        <title>Genome sequence of the yeast Cyberlindnera fabianii (Hansenula fabianii).</title>
        <authorList>
            <person name="Freel K.C."/>
            <person name="Sarilar V."/>
            <person name="Neuveglise C."/>
            <person name="Devillers H."/>
            <person name="Friedrich A."/>
            <person name="Schacherer J."/>
        </authorList>
    </citation>
    <scope>NUCLEOTIDE SEQUENCE</scope>
    <source>
        <strain evidence="10">YJS4271</strain>
    </source>
</reference>
<evidence type="ECO:0000256" key="8">
    <source>
        <dbReference type="SAM" id="MobiDB-lite"/>
    </source>
</evidence>
<dbReference type="Pfam" id="PF00755">
    <property type="entry name" value="Carn_acyltransf"/>
    <property type="match status" value="1"/>
</dbReference>
<dbReference type="GO" id="GO:0005829">
    <property type="term" value="C:cytosol"/>
    <property type="evidence" value="ECO:0007669"/>
    <property type="project" value="TreeGrafter"/>
</dbReference>
<comment type="similarity">
    <text evidence="1 7">Belongs to the carnitine/choline acetyltransferase family.</text>
</comment>
<accession>A0A061B4W3</accession>
<dbReference type="InterPro" id="IPR000542">
    <property type="entry name" value="Carn_acyl_trans"/>
</dbReference>
<feature type="domain" description="Choline/carnitine acyltransferase" evidence="9">
    <location>
        <begin position="15"/>
        <end position="601"/>
    </location>
</feature>
<dbReference type="InterPro" id="IPR039551">
    <property type="entry name" value="Cho/carn_acyl_trans"/>
</dbReference>
<dbReference type="Gene3D" id="3.30.559.70">
    <property type="entry name" value="Choline/Carnitine o-acyltransferase, domain 2"/>
    <property type="match status" value="1"/>
</dbReference>
<evidence type="ECO:0000256" key="6">
    <source>
        <dbReference type="ARBA" id="ARBA00023315"/>
    </source>
</evidence>
<sequence>MPSVEKTGEDALPALPVPPLDATLTKLRASLKPLLNSHELSDLDSKINDFYQSPIAEKLQAHLKKFYENEECYLDHLNLDHILIDPKALPRNPFLILENDPRKDSVLPQDQANRAAALTLSSMKFVGSLRNGSLSRDTTPGGEPITMKPYWNLFGTTRTPEYDSIKTNTTTDSDYILIVSKSQFYTLKVLDEKNDIIHTAEELAALFQQVAQESDAVENPNMTAIGSITSDNYRYWKHARQMLQRDCKENIDKIDAALFVLVLDHSEPEETDESLASIISVGSLNIDSRGIQTGSCISRWYDKMQLVVTKNAIAGVIWDSFSQDGTTVLRFTSDIFADSVLRLADGGFSLFPTIKTPRKGDDKPQPVKLQWNIGSDLQTFIHLSETRLTDLICSHSTNTQILKYGRKFARKIGVKADSLIQVSIQIAHYALYGKPVSTVEPVSTRLFRNSRSELLPLQDDSITRTCQIFVSDASEQVRWKAFKESCDIHADSLRKAAHGEGFEKHLKALQNVYLQREIFNQLYPELHIPDEVPPLIFDDAIYPLFVPEMVASNCGNPAMRLFGLTPAVANGFGIGYIIKDDVTEFCLISQYRQGGRFLQTVNWVLHQLAHIWKHEVGVKKIPHAYEFDNMMQRERRKSSVSHSIQVQRMSRSTTIGSSEDEVDLALGGYGYFDIDDLTLRSTNQSHSGTPMLSHANSSTDLTSSDSVKAVPELDKNFGRKLKSFHEKLREGFEKHSGTQSSGSSTAGGDYGGADGLSRFDAKFDRSEVGKKVDVFMDDDDDL</sequence>
<dbReference type="InterPro" id="IPR042231">
    <property type="entry name" value="Cho/carn_acyl_trans_2"/>
</dbReference>
<dbReference type="Gene3D" id="3.30.559.10">
    <property type="entry name" value="Chloramphenicol acetyltransferase-like domain"/>
    <property type="match status" value="1"/>
</dbReference>
<dbReference type="AlphaFoldDB" id="A0A061B4W3"/>
<dbReference type="PROSITE" id="PS00439">
    <property type="entry name" value="ACYLTRANSF_C_1"/>
    <property type="match status" value="1"/>
</dbReference>
<feature type="region of interest" description="Disordered" evidence="8">
    <location>
        <begin position="684"/>
        <end position="706"/>
    </location>
</feature>
<evidence type="ECO:0000256" key="3">
    <source>
        <dbReference type="ARBA" id="ARBA00022679"/>
    </source>
</evidence>
<organism evidence="10">
    <name type="scientific">Cyberlindnera fabianii</name>
    <name type="common">Yeast</name>
    <name type="synonym">Hansenula fabianii</name>
    <dbReference type="NCBI Taxonomy" id="36022"/>
    <lineage>
        <taxon>Eukaryota</taxon>
        <taxon>Fungi</taxon>
        <taxon>Dikarya</taxon>
        <taxon>Ascomycota</taxon>
        <taxon>Saccharomycotina</taxon>
        <taxon>Saccharomycetes</taxon>
        <taxon>Phaffomycetales</taxon>
        <taxon>Phaffomycetaceae</taxon>
        <taxon>Cyberlindnera</taxon>
    </lineage>
</organism>
<evidence type="ECO:0000259" key="9">
    <source>
        <dbReference type="Pfam" id="PF00755"/>
    </source>
</evidence>
<dbReference type="PhylomeDB" id="A0A061B4W3"/>
<feature type="compositionally biased region" description="Low complexity" evidence="8">
    <location>
        <begin position="737"/>
        <end position="747"/>
    </location>
</feature>
<dbReference type="PROSITE" id="PS00440">
    <property type="entry name" value="ACYLTRANSF_C_2"/>
    <property type="match status" value="1"/>
</dbReference>
<dbReference type="GO" id="GO:0009437">
    <property type="term" value="P:carnitine metabolic process"/>
    <property type="evidence" value="ECO:0007669"/>
    <property type="project" value="TreeGrafter"/>
</dbReference>
<dbReference type="EMBL" id="LK052893">
    <property type="protein sequence ID" value="CDR42033.1"/>
    <property type="molecule type" value="Genomic_DNA"/>
</dbReference>
<dbReference type="PANTHER" id="PTHR22589">
    <property type="entry name" value="CARNITINE O-ACYLTRANSFERASE"/>
    <property type="match status" value="1"/>
</dbReference>